<feature type="domain" description="Signal transduction histidine kinase internal region" evidence="2">
    <location>
        <begin position="207"/>
        <end position="285"/>
    </location>
</feature>
<dbReference type="EMBL" id="RJJD01000015">
    <property type="protein sequence ID" value="RNI23398.1"/>
    <property type="molecule type" value="Genomic_DNA"/>
</dbReference>
<dbReference type="AlphaFoldDB" id="A0A3M9MFH5"/>
<dbReference type="PANTHER" id="PTHR34220">
    <property type="entry name" value="SENSOR HISTIDINE KINASE YPDA"/>
    <property type="match status" value="1"/>
</dbReference>
<comment type="caution">
    <text evidence="3">The sequence shown here is derived from an EMBL/GenBank/DDBJ whole genome shotgun (WGS) entry which is preliminary data.</text>
</comment>
<evidence type="ECO:0000313" key="4">
    <source>
        <dbReference type="Proteomes" id="UP000272117"/>
    </source>
</evidence>
<dbReference type="SUPFAM" id="SSF55874">
    <property type="entry name" value="ATPase domain of HSP90 chaperone/DNA topoisomerase II/histidine kinase"/>
    <property type="match status" value="1"/>
</dbReference>
<dbReference type="GO" id="GO:0000155">
    <property type="term" value="F:phosphorelay sensor kinase activity"/>
    <property type="evidence" value="ECO:0007669"/>
    <property type="project" value="InterPro"/>
</dbReference>
<dbReference type="InterPro" id="IPR050640">
    <property type="entry name" value="Bact_2-comp_sensor_kinase"/>
</dbReference>
<dbReference type="PANTHER" id="PTHR34220:SF7">
    <property type="entry name" value="SENSOR HISTIDINE KINASE YPDA"/>
    <property type="match status" value="1"/>
</dbReference>
<protein>
    <recommendedName>
        <fullName evidence="2">Signal transduction histidine kinase internal region domain-containing protein</fullName>
    </recommendedName>
</protein>
<dbReference type="Gene3D" id="3.30.565.10">
    <property type="entry name" value="Histidine kinase-like ATPase, C-terminal domain"/>
    <property type="match status" value="1"/>
</dbReference>
<sequence>MEGEALPLNAAHTLLTEASEKEKQETLPLRLAALLAGTNTNQRARIMLHVVFWAMASWWFVQQANWVLGEAYPKMTLLVATGKMAFSMAFFYAFSYLMGKKMAGLPKAGAVVLLFTGAYVVYGLAMHATYTYLSATYPEVPGYVKILAKSVSTAGRWTFLQNPDVFYFHVQQLFLGVLVPLLAKGLRVVFQSRYRSMTLEKDNLKLELDFLRSQINPHFLFNTLNSVYALVEDKDQTAASVIYSLSNIMRFALYDANTLEVPVEKELETIRNYLDIQKVRHSRRLVIQWDIPAQVGHQLIPPLLLLTFVENAIKHGVGKYVNQSCVTIKAYRNPEQMFCFEVRNTLPSGKTRATSEGIGMANTRRRLDLLYPGRHSLDIRQAEEEFSVLLKIW</sequence>
<evidence type="ECO:0000259" key="2">
    <source>
        <dbReference type="Pfam" id="PF06580"/>
    </source>
</evidence>
<keyword evidence="1" id="KW-0472">Membrane</keyword>
<feature type="transmembrane region" description="Helical" evidence="1">
    <location>
        <begin position="166"/>
        <end position="186"/>
    </location>
</feature>
<evidence type="ECO:0000256" key="1">
    <source>
        <dbReference type="SAM" id="Phobius"/>
    </source>
</evidence>
<dbReference type="InterPro" id="IPR010559">
    <property type="entry name" value="Sig_transdc_His_kin_internal"/>
</dbReference>
<organism evidence="3 4">
    <name type="scientific">Rufibacter latericius</name>
    <dbReference type="NCBI Taxonomy" id="2487040"/>
    <lineage>
        <taxon>Bacteria</taxon>
        <taxon>Pseudomonadati</taxon>
        <taxon>Bacteroidota</taxon>
        <taxon>Cytophagia</taxon>
        <taxon>Cytophagales</taxon>
        <taxon>Hymenobacteraceae</taxon>
        <taxon>Rufibacter</taxon>
    </lineage>
</organism>
<dbReference type="InterPro" id="IPR036890">
    <property type="entry name" value="HATPase_C_sf"/>
</dbReference>
<dbReference type="Proteomes" id="UP000272117">
    <property type="component" value="Unassembled WGS sequence"/>
</dbReference>
<keyword evidence="4" id="KW-1185">Reference proteome</keyword>
<gene>
    <name evidence="3" type="ORF">EFB08_17790</name>
</gene>
<accession>A0A3M9MFH5</accession>
<dbReference type="Pfam" id="PF06580">
    <property type="entry name" value="His_kinase"/>
    <property type="match status" value="1"/>
</dbReference>
<reference evidence="3 4" key="1">
    <citation type="submission" date="2018-11" db="EMBL/GenBank/DDBJ databases">
        <title>Rufibacter latericius sp. nov., isolated from water in Baiyang Lake.</title>
        <authorList>
            <person name="Yang Y."/>
        </authorList>
    </citation>
    <scope>NUCLEOTIDE SEQUENCE [LARGE SCALE GENOMIC DNA]</scope>
    <source>
        <strain evidence="3 4">R-22-1c-1</strain>
    </source>
</reference>
<evidence type="ECO:0000313" key="3">
    <source>
        <dbReference type="EMBL" id="RNI23398.1"/>
    </source>
</evidence>
<dbReference type="GO" id="GO:0016020">
    <property type="term" value="C:membrane"/>
    <property type="evidence" value="ECO:0007669"/>
    <property type="project" value="InterPro"/>
</dbReference>
<proteinExistence type="predicted"/>
<feature type="transmembrane region" description="Helical" evidence="1">
    <location>
        <begin position="46"/>
        <end position="64"/>
    </location>
</feature>
<keyword evidence="1" id="KW-1133">Transmembrane helix</keyword>
<feature type="transmembrane region" description="Helical" evidence="1">
    <location>
        <begin position="76"/>
        <end position="98"/>
    </location>
</feature>
<feature type="transmembrane region" description="Helical" evidence="1">
    <location>
        <begin position="110"/>
        <end position="133"/>
    </location>
</feature>
<name>A0A3M9MFH5_9BACT</name>
<keyword evidence="1" id="KW-0812">Transmembrane</keyword>